<dbReference type="OrthoDB" id="3439492at2759"/>
<keyword evidence="2" id="KW-1185">Reference proteome</keyword>
<gene>
    <name evidence="1" type="ORF">BU23DRAFT_488206</name>
</gene>
<dbReference type="Proteomes" id="UP000800036">
    <property type="component" value="Unassembled WGS sequence"/>
</dbReference>
<dbReference type="AlphaFoldDB" id="A0A6A5UPY4"/>
<name>A0A6A5UPY4_9PLEO</name>
<accession>A0A6A5UPY4</accession>
<dbReference type="EMBL" id="ML976754">
    <property type="protein sequence ID" value="KAF1965842.1"/>
    <property type="molecule type" value="Genomic_DNA"/>
</dbReference>
<organism evidence="1 2">
    <name type="scientific">Bimuria novae-zelandiae CBS 107.79</name>
    <dbReference type="NCBI Taxonomy" id="1447943"/>
    <lineage>
        <taxon>Eukaryota</taxon>
        <taxon>Fungi</taxon>
        <taxon>Dikarya</taxon>
        <taxon>Ascomycota</taxon>
        <taxon>Pezizomycotina</taxon>
        <taxon>Dothideomycetes</taxon>
        <taxon>Pleosporomycetidae</taxon>
        <taxon>Pleosporales</taxon>
        <taxon>Massarineae</taxon>
        <taxon>Didymosphaeriaceae</taxon>
        <taxon>Bimuria</taxon>
    </lineage>
</organism>
<reference evidence="1" key="1">
    <citation type="journal article" date="2020" name="Stud. Mycol.">
        <title>101 Dothideomycetes genomes: a test case for predicting lifestyles and emergence of pathogens.</title>
        <authorList>
            <person name="Haridas S."/>
            <person name="Albert R."/>
            <person name="Binder M."/>
            <person name="Bloem J."/>
            <person name="Labutti K."/>
            <person name="Salamov A."/>
            <person name="Andreopoulos B."/>
            <person name="Baker S."/>
            <person name="Barry K."/>
            <person name="Bills G."/>
            <person name="Bluhm B."/>
            <person name="Cannon C."/>
            <person name="Castanera R."/>
            <person name="Culley D."/>
            <person name="Daum C."/>
            <person name="Ezra D."/>
            <person name="Gonzalez J."/>
            <person name="Henrissat B."/>
            <person name="Kuo A."/>
            <person name="Liang C."/>
            <person name="Lipzen A."/>
            <person name="Lutzoni F."/>
            <person name="Magnuson J."/>
            <person name="Mondo S."/>
            <person name="Nolan M."/>
            <person name="Ohm R."/>
            <person name="Pangilinan J."/>
            <person name="Park H.-J."/>
            <person name="Ramirez L."/>
            <person name="Alfaro M."/>
            <person name="Sun H."/>
            <person name="Tritt A."/>
            <person name="Yoshinaga Y."/>
            <person name="Zwiers L.-H."/>
            <person name="Turgeon B."/>
            <person name="Goodwin S."/>
            <person name="Spatafora J."/>
            <person name="Crous P."/>
            <person name="Grigoriev I."/>
        </authorList>
    </citation>
    <scope>NUCLEOTIDE SEQUENCE</scope>
    <source>
        <strain evidence="1">CBS 107.79</strain>
    </source>
</reference>
<sequence length="75" mass="8423">ISFFLKRNLRVASIVGRKIEAARAEGATLEQIRAFLKLFERTRVRLGIRTEDTWNMDKTGKALGVCANTRVLASS</sequence>
<proteinExistence type="predicted"/>
<evidence type="ECO:0000313" key="2">
    <source>
        <dbReference type="Proteomes" id="UP000800036"/>
    </source>
</evidence>
<feature type="non-terminal residue" evidence="1">
    <location>
        <position position="1"/>
    </location>
</feature>
<protein>
    <submittedName>
        <fullName evidence="1">Uncharacterized protein</fullName>
    </submittedName>
</protein>
<evidence type="ECO:0000313" key="1">
    <source>
        <dbReference type="EMBL" id="KAF1965842.1"/>
    </source>
</evidence>